<gene>
    <name evidence="1" type="ORF">SAMN02983006_01015</name>
</gene>
<dbReference type="RefSeq" id="WP_089860645.1">
    <property type="nucleotide sequence ID" value="NZ_FOTI01000010.1"/>
</dbReference>
<accession>A0A1I4HA74</accession>
<dbReference type="Proteomes" id="UP000199006">
    <property type="component" value="Unassembled WGS sequence"/>
</dbReference>
<dbReference type="Pfam" id="PF01257">
    <property type="entry name" value="2Fe-2S_thioredx"/>
    <property type="match status" value="1"/>
</dbReference>
<dbReference type="EMBL" id="FOTI01000010">
    <property type="protein sequence ID" value="SFL38680.1"/>
    <property type="molecule type" value="Genomic_DNA"/>
</dbReference>
<organism evidence="1 2">
    <name type="scientific">Halanaerobium salsuginis</name>
    <dbReference type="NCBI Taxonomy" id="29563"/>
    <lineage>
        <taxon>Bacteria</taxon>
        <taxon>Bacillati</taxon>
        <taxon>Bacillota</taxon>
        <taxon>Clostridia</taxon>
        <taxon>Halanaerobiales</taxon>
        <taxon>Halanaerobiaceae</taxon>
        <taxon>Halanaerobium</taxon>
    </lineage>
</organism>
<reference evidence="1 2" key="1">
    <citation type="submission" date="2016-10" db="EMBL/GenBank/DDBJ databases">
        <authorList>
            <person name="de Groot N.N."/>
        </authorList>
    </citation>
    <scope>NUCLEOTIDE SEQUENCE [LARGE SCALE GENOMIC DNA]</scope>
    <source>
        <strain evidence="1 2">ATCC 51327</strain>
    </source>
</reference>
<dbReference type="STRING" id="29563.SAMN02983006_01015"/>
<evidence type="ECO:0000313" key="2">
    <source>
        <dbReference type="Proteomes" id="UP000199006"/>
    </source>
</evidence>
<dbReference type="SUPFAM" id="SSF52833">
    <property type="entry name" value="Thioredoxin-like"/>
    <property type="match status" value="1"/>
</dbReference>
<dbReference type="Gene3D" id="3.40.30.10">
    <property type="entry name" value="Glutaredoxin"/>
    <property type="match status" value="1"/>
</dbReference>
<sequence length="79" mass="9057">MAKNKLEICIGTPCYLMGAADLMDTFNSLETELKSAIDFKTCHCLAEECEQAPVISFNDKIYHDINPEKLYKIIRENIR</sequence>
<name>A0A1I4HA74_9FIRM</name>
<dbReference type="AlphaFoldDB" id="A0A1I4HA74"/>
<dbReference type="InterPro" id="IPR036249">
    <property type="entry name" value="Thioredoxin-like_sf"/>
</dbReference>
<keyword evidence="2" id="KW-1185">Reference proteome</keyword>
<proteinExistence type="predicted"/>
<evidence type="ECO:0000313" key="1">
    <source>
        <dbReference type="EMBL" id="SFL38680.1"/>
    </source>
</evidence>
<protein>
    <submittedName>
        <fullName evidence="1">Thioredoxin-like [2Fe-2S] ferredoxin</fullName>
    </submittedName>
</protein>
<dbReference type="OrthoDB" id="9807975at2"/>